<evidence type="ECO:0000259" key="5">
    <source>
        <dbReference type="Pfam" id="PF04970"/>
    </source>
</evidence>
<dbReference type="PANTHER" id="PTHR13943:SF77">
    <property type="entry name" value="LRAT DOMAIN-CONTAINING PROTEIN"/>
    <property type="match status" value="1"/>
</dbReference>
<accession>A0A3B3HRF7</accession>
<feature type="domain" description="LRAT" evidence="5">
    <location>
        <begin position="43"/>
        <end position="162"/>
    </location>
</feature>
<keyword evidence="2" id="KW-0808">Transferase</keyword>
<evidence type="ECO:0000256" key="3">
    <source>
        <dbReference type="ARBA" id="ARBA00022801"/>
    </source>
</evidence>
<keyword evidence="7" id="KW-1185">Reference proteome</keyword>
<sequence length="185" mass="21576">NIYSHFSSRFSVLLQLGMTGEGFSMTPEEIDKEHFSIFNVFQFQFGDIISFKPKCWAGFRVMHFAVYVGDVDICGKKQTEVIYEQSKKIFRCKFSKLHLNLEPEVNNYLDDYTDPSSGRTYCKGDDKSIIDRITETYEDSGMYGLFHYNCEHLATYVRYGVKVAVQFKRVRMSMSILTFQASKHH</sequence>
<dbReference type="Proteomes" id="UP000001038">
    <property type="component" value="Chromosome 16"/>
</dbReference>
<dbReference type="InterPro" id="IPR007053">
    <property type="entry name" value="LRAT_dom"/>
</dbReference>
<dbReference type="InParanoid" id="A0A3B3HRF7"/>
<name>A0A3B3HRF7_ORYLA</name>
<dbReference type="AlphaFoldDB" id="A0A3B3HRF7"/>
<dbReference type="Pfam" id="PF04970">
    <property type="entry name" value="LRAT"/>
    <property type="match status" value="1"/>
</dbReference>
<dbReference type="GO" id="GO:0016740">
    <property type="term" value="F:transferase activity"/>
    <property type="evidence" value="ECO:0007669"/>
    <property type="project" value="UniProtKB-KW"/>
</dbReference>
<comment type="similarity">
    <text evidence="1">Belongs to the H-rev107 family.</text>
</comment>
<evidence type="ECO:0000313" key="7">
    <source>
        <dbReference type="Proteomes" id="UP000001038"/>
    </source>
</evidence>
<evidence type="ECO:0000313" key="6">
    <source>
        <dbReference type="Ensembl" id="ENSORLP00000034246.1"/>
    </source>
</evidence>
<proteinExistence type="inferred from homology"/>
<reference evidence="6" key="2">
    <citation type="submission" date="2025-08" db="UniProtKB">
        <authorList>
            <consortium name="Ensembl"/>
        </authorList>
    </citation>
    <scope>IDENTIFICATION</scope>
    <source>
        <strain evidence="6">Hd-rR</strain>
    </source>
</reference>
<dbReference type="Ensembl" id="ENSORLT00000046373.1">
    <property type="protein sequence ID" value="ENSORLP00000034246.1"/>
    <property type="gene ID" value="ENSORLG00000022470.1"/>
</dbReference>
<dbReference type="InterPro" id="IPR051496">
    <property type="entry name" value="H-rev107_PLA/AT"/>
</dbReference>
<dbReference type="Gene3D" id="3.90.1720.10">
    <property type="entry name" value="endopeptidase domain like (from Nostoc punctiforme)"/>
    <property type="match status" value="1"/>
</dbReference>
<evidence type="ECO:0000256" key="1">
    <source>
        <dbReference type="ARBA" id="ARBA00007824"/>
    </source>
</evidence>
<keyword evidence="3" id="KW-0378">Hydrolase</keyword>
<evidence type="ECO:0000256" key="2">
    <source>
        <dbReference type="ARBA" id="ARBA00022679"/>
    </source>
</evidence>
<organism evidence="6 7">
    <name type="scientific">Oryzias latipes</name>
    <name type="common">Japanese rice fish</name>
    <name type="synonym">Japanese killifish</name>
    <dbReference type="NCBI Taxonomy" id="8090"/>
    <lineage>
        <taxon>Eukaryota</taxon>
        <taxon>Metazoa</taxon>
        <taxon>Chordata</taxon>
        <taxon>Craniata</taxon>
        <taxon>Vertebrata</taxon>
        <taxon>Euteleostomi</taxon>
        <taxon>Actinopterygii</taxon>
        <taxon>Neopterygii</taxon>
        <taxon>Teleostei</taxon>
        <taxon>Neoteleostei</taxon>
        <taxon>Acanthomorphata</taxon>
        <taxon>Ovalentaria</taxon>
        <taxon>Atherinomorphae</taxon>
        <taxon>Beloniformes</taxon>
        <taxon>Adrianichthyidae</taxon>
        <taxon>Oryziinae</taxon>
        <taxon>Oryzias</taxon>
    </lineage>
</organism>
<evidence type="ECO:0000256" key="4">
    <source>
        <dbReference type="ARBA" id="ARBA00023098"/>
    </source>
</evidence>
<dbReference type="GO" id="GO:0016787">
    <property type="term" value="F:hydrolase activity"/>
    <property type="evidence" value="ECO:0007669"/>
    <property type="project" value="UniProtKB-KW"/>
</dbReference>
<reference evidence="6 7" key="1">
    <citation type="journal article" date="2007" name="Nature">
        <title>The medaka draft genome and insights into vertebrate genome evolution.</title>
        <authorList>
            <person name="Kasahara M."/>
            <person name="Naruse K."/>
            <person name="Sasaki S."/>
            <person name="Nakatani Y."/>
            <person name="Qu W."/>
            <person name="Ahsan B."/>
            <person name="Yamada T."/>
            <person name="Nagayasu Y."/>
            <person name="Doi K."/>
            <person name="Kasai Y."/>
            <person name="Jindo T."/>
            <person name="Kobayashi D."/>
            <person name="Shimada A."/>
            <person name="Toyoda A."/>
            <person name="Kuroki Y."/>
            <person name="Fujiyama A."/>
            <person name="Sasaki T."/>
            <person name="Shimizu A."/>
            <person name="Asakawa S."/>
            <person name="Shimizu N."/>
            <person name="Hashimoto S."/>
            <person name="Yang J."/>
            <person name="Lee Y."/>
            <person name="Matsushima K."/>
            <person name="Sugano S."/>
            <person name="Sakaizumi M."/>
            <person name="Narita T."/>
            <person name="Ohishi K."/>
            <person name="Haga S."/>
            <person name="Ohta F."/>
            <person name="Nomoto H."/>
            <person name="Nogata K."/>
            <person name="Morishita T."/>
            <person name="Endo T."/>
            <person name="Shin-I T."/>
            <person name="Takeda H."/>
            <person name="Morishita S."/>
            <person name="Kohara Y."/>
        </authorList>
    </citation>
    <scope>NUCLEOTIDE SEQUENCE [LARGE SCALE GENOMIC DNA]</scope>
    <source>
        <strain evidence="6 7">Hd-rR</strain>
    </source>
</reference>
<dbReference type="GeneTree" id="ENSGT01150000287417"/>
<dbReference type="GO" id="GO:0006629">
    <property type="term" value="P:lipid metabolic process"/>
    <property type="evidence" value="ECO:0007669"/>
    <property type="project" value="UniProtKB-KW"/>
</dbReference>
<dbReference type="PANTHER" id="PTHR13943">
    <property type="entry name" value="HRAS-LIKE SUPPRESSOR - RELATED"/>
    <property type="match status" value="1"/>
</dbReference>
<reference evidence="6" key="3">
    <citation type="submission" date="2025-09" db="UniProtKB">
        <authorList>
            <consortium name="Ensembl"/>
        </authorList>
    </citation>
    <scope>IDENTIFICATION</scope>
    <source>
        <strain evidence="6">Hd-rR</strain>
    </source>
</reference>
<protein>
    <recommendedName>
        <fullName evidence="5">LRAT domain-containing protein</fullName>
    </recommendedName>
</protein>
<keyword evidence="4" id="KW-0443">Lipid metabolism</keyword>